<dbReference type="Proteomes" id="UP000722791">
    <property type="component" value="Unassembled WGS sequence"/>
</dbReference>
<reference evidence="1" key="1">
    <citation type="journal article" date="2021" name="Proc. Natl. Acad. Sci. U.S.A.">
        <title>Three genomes in the algal genus Volvox reveal the fate of a haploid sex-determining region after a transition to homothallism.</title>
        <authorList>
            <person name="Yamamoto K."/>
            <person name="Hamaji T."/>
            <person name="Kawai-Toyooka H."/>
            <person name="Matsuzaki R."/>
            <person name="Takahashi F."/>
            <person name="Nishimura Y."/>
            <person name="Kawachi M."/>
            <person name="Noguchi H."/>
            <person name="Minakuchi Y."/>
            <person name="Umen J.G."/>
            <person name="Toyoda A."/>
            <person name="Nozaki H."/>
        </authorList>
    </citation>
    <scope>NUCLEOTIDE SEQUENCE</scope>
    <source>
        <strain evidence="1">NIES-3785</strain>
    </source>
</reference>
<feature type="non-terminal residue" evidence="1">
    <location>
        <position position="1"/>
    </location>
</feature>
<sequence>PLQMTCIYFFAAIRFFYITVNISITLTGKPTTPAPAPAPAPASAAGEAEGPAANAAGGCSGGGDCELVIRTALDAWLILRAAPGGRRLYAASEQSTLADLALTQGLETQTLTAAVASTDALCDRLFPGIFLNP</sequence>
<protein>
    <submittedName>
        <fullName evidence="1">Uncharacterized protein</fullName>
    </submittedName>
</protein>
<accession>A0A8J4GYR1</accession>
<dbReference type="EMBL" id="BNCQ01000081">
    <property type="protein sequence ID" value="GIM16565.1"/>
    <property type="molecule type" value="Genomic_DNA"/>
</dbReference>
<evidence type="ECO:0000313" key="1">
    <source>
        <dbReference type="EMBL" id="GIM16565.1"/>
    </source>
</evidence>
<comment type="caution">
    <text evidence="1">The sequence shown here is derived from an EMBL/GenBank/DDBJ whole genome shotgun (WGS) entry which is preliminary data.</text>
</comment>
<gene>
    <name evidence="1" type="ORF">Vretimale_19167</name>
</gene>
<dbReference type="AlphaFoldDB" id="A0A8J4GYR1"/>
<name>A0A8J4GYR1_9CHLO</name>
<organism evidence="1 2">
    <name type="scientific">Volvox reticuliferus</name>
    <dbReference type="NCBI Taxonomy" id="1737510"/>
    <lineage>
        <taxon>Eukaryota</taxon>
        <taxon>Viridiplantae</taxon>
        <taxon>Chlorophyta</taxon>
        <taxon>core chlorophytes</taxon>
        <taxon>Chlorophyceae</taxon>
        <taxon>CS clade</taxon>
        <taxon>Chlamydomonadales</taxon>
        <taxon>Volvocaceae</taxon>
        <taxon>Volvox</taxon>
    </lineage>
</organism>
<evidence type="ECO:0000313" key="2">
    <source>
        <dbReference type="Proteomes" id="UP000722791"/>
    </source>
</evidence>
<proteinExistence type="predicted"/>